<dbReference type="EnsemblPlants" id="OMERI04G06120.2">
    <property type="protein sequence ID" value="OMERI04G06120.2"/>
    <property type="gene ID" value="OMERI04G06120"/>
</dbReference>
<dbReference type="Proteomes" id="UP000008021">
    <property type="component" value="Chromosome 4"/>
</dbReference>
<accession>A0A0E0DC74</accession>
<feature type="compositionally biased region" description="Polar residues" evidence="1">
    <location>
        <begin position="1"/>
        <end position="19"/>
    </location>
</feature>
<evidence type="ECO:0000313" key="2">
    <source>
        <dbReference type="EnsemblPlants" id="OMERI04G06120.2"/>
    </source>
</evidence>
<keyword evidence="3" id="KW-1185">Reference proteome</keyword>
<reference evidence="2" key="2">
    <citation type="submission" date="2018-05" db="EMBL/GenBank/DDBJ databases">
        <title>OmerRS3 (Oryza meridionalis Reference Sequence Version 3).</title>
        <authorList>
            <person name="Zhang J."/>
            <person name="Kudrna D."/>
            <person name="Lee S."/>
            <person name="Talag J."/>
            <person name="Welchert J."/>
            <person name="Wing R.A."/>
        </authorList>
    </citation>
    <scope>NUCLEOTIDE SEQUENCE [LARGE SCALE GENOMIC DNA]</scope>
    <source>
        <strain evidence="2">cv. OR44</strain>
    </source>
</reference>
<proteinExistence type="predicted"/>
<dbReference type="AlphaFoldDB" id="A0A0E0DC74"/>
<dbReference type="Gramene" id="OMERI04G06120.2">
    <property type="protein sequence ID" value="OMERI04G06120.2"/>
    <property type="gene ID" value="OMERI04G06120"/>
</dbReference>
<dbReference type="HOGENOM" id="CLU_2268077_0_0_1"/>
<evidence type="ECO:0000313" key="3">
    <source>
        <dbReference type="Proteomes" id="UP000008021"/>
    </source>
</evidence>
<protein>
    <submittedName>
        <fullName evidence="2">Uncharacterized protein</fullName>
    </submittedName>
</protein>
<sequence length="103" mass="11345">MHQLDDQMTATLSCSSDQTAPGVPCSVTSMPTMDRPEVLLDQTSLPLASRRTRLPSPVNSRTMKTVNRNAWHGGVQKNPAAKEGPYKFCGDRRTMVRTEDPSV</sequence>
<reference evidence="2" key="1">
    <citation type="submission" date="2015-04" db="UniProtKB">
        <authorList>
            <consortium name="EnsemblPlants"/>
        </authorList>
    </citation>
    <scope>IDENTIFICATION</scope>
</reference>
<organism evidence="2">
    <name type="scientific">Oryza meridionalis</name>
    <dbReference type="NCBI Taxonomy" id="40149"/>
    <lineage>
        <taxon>Eukaryota</taxon>
        <taxon>Viridiplantae</taxon>
        <taxon>Streptophyta</taxon>
        <taxon>Embryophyta</taxon>
        <taxon>Tracheophyta</taxon>
        <taxon>Spermatophyta</taxon>
        <taxon>Magnoliopsida</taxon>
        <taxon>Liliopsida</taxon>
        <taxon>Poales</taxon>
        <taxon>Poaceae</taxon>
        <taxon>BOP clade</taxon>
        <taxon>Oryzoideae</taxon>
        <taxon>Oryzeae</taxon>
        <taxon>Oryzinae</taxon>
        <taxon>Oryza</taxon>
    </lineage>
</organism>
<evidence type="ECO:0000256" key="1">
    <source>
        <dbReference type="SAM" id="MobiDB-lite"/>
    </source>
</evidence>
<feature type="compositionally biased region" description="Polar residues" evidence="1">
    <location>
        <begin position="57"/>
        <end position="68"/>
    </location>
</feature>
<name>A0A0E0DC74_9ORYZ</name>
<feature type="region of interest" description="Disordered" evidence="1">
    <location>
        <begin position="1"/>
        <end position="86"/>
    </location>
</feature>